<dbReference type="Proteomes" id="UP000004947">
    <property type="component" value="Unassembled WGS sequence"/>
</dbReference>
<dbReference type="PANTHER" id="PTHR10724">
    <property type="entry name" value="30S RIBOSOMAL PROTEIN S1"/>
    <property type="match status" value="1"/>
</dbReference>
<dbReference type="InterPro" id="IPR012340">
    <property type="entry name" value="NA-bd_OB-fold"/>
</dbReference>
<dbReference type="GO" id="GO:0005737">
    <property type="term" value="C:cytoplasm"/>
    <property type="evidence" value="ECO:0007669"/>
    <property type="project" value="UniProtKB-ARBA"/>
</dbReference>
<evidence type="ECO:0000256" key="2">
    <source>
        <dbReference type="ARBA" id="ARBA00023204"/>
    </source>
</evidence>
<dbReference type="InterPro" id="IPR012337">
    <property type="entry name" value="RNaseH-like_sf"/>
</dbReference>
<dbReference type="InterPro" id="IPR055179">
    <property type="entry name" value="Tex-like_central_region"/>
</dbReference>
<dbReference type="Pfam" id="PF16921">
    <property type="entry name" value="Tex_YqgF"/>
    <property type="match status" value="1"/>
</dbReference>
<dbReference type="CDD" id="cd05685">
    <property type="entry name" value="S1_Tex"/>
    <property type="match status" value="1"/>
</dbReference>
<dbReference type="InterPro" id="IPR023319">
    <property type="entry name" value="Tex-like_HTH_dom_sf"/>
</dbReference>
<gene>
    <name evidence="4" type="ORF">LNTAR_20893</name>
</gene>
<feature type="domain" description="S1 motif" evidence="3">
    <location>
        <begin position="635"/>
        <end position="704"/>
    </location>
</feature>
<name>A6DLA1_9BACT</name>
<keyword evidence="2" id="KW-0234">DNA repair</keyword>
<dbReference type="Pfam" id="PF00575">
    <property type="entry name" value="S1"/>
    <property type="match status" value="1"/>
</dbReference>
<dbReference type="InterPro" id="IPR041692">
    <property type="entry name" value="HHH_9"/>
</dbReference>
<evidence type="ECO:0000313" key="5">
    <source>
        <dbReference type="Proteomes" id="UP000004947"/>
    </source>
</evidence>
<dbReference type="GO" id="GO:0003735">
    <property type="term" value="F:structural constituent of ribosome"/>
    <property type="evidence" value="ECO:0007669"/>
    <property type="project" value="TreeGrafter"/>
</dbReference>
<evidence type="ECO:0000259" key="3">
    <source>
        <dbReference type="PROSITE" id="PS50126"/>
    </source>
</evidence>
<dbReference type="InterPro" id="IPR023323">
    <property type="entry name" value="Tex-like_dom_sf"/>
</dbReference>
<dbReference type="eggNOG" id="COG2183">
    <property type="taxonomic scope" value="Bacteria"/>
</dbReference>
<dbReference type="Gene3D" id="1.10.150.310">
    <property type="entry name" value="Tex RuvX-like domain-like"/>
    <property type="match status" value="1"/>
</dbReference>
<dbReference type="InterPro" id="IPR003583">
    <property type="entry name" value="Hlx-hairpin-Hlx_DNA-bd_motif"/>
</dbReference>
<organism evidence="4 5">
    <name type="scientific">Lentisphaera araneosa HTCC2155</name>
    <dbReference type="NCBI Taxonomy" id="313628"/>
    <lineage>
        <taxon>Bacteria</taxon>
        <taxon>Pseudomonadati</taxon>
        <taxon>Lentisphaerota</taxon>
        <taxon>Lentisphaeria</taxon>
        <taxon>Lentisphaerales</taxon>
        <taxon>Lentisphaeraceae</taxon>
        <taxon>Lentisphaera</taxon>
    </lineage>
</organism>
<dbReference type="Pfam" id="PF09371">
    <property type="entry name" value="Tex_N"/>
    <property type="match status" value="1"/>
</dbReference>
<evidence type="ECO:0000256" key="1">
    <source>
        <dbReference type="ARBA" id="ARBA00022763"/>
    </source>
</evidence>
<dbReference type="SUPFAM" id="SSF47781">
    <property type="entry name" value="RuvA domain 2-like"/>
    <property type="match status" value="2"/>
</dbReference>
<dbReference type="SUPFAM" id="SSF158832">
    <property type="entry name" value="Tex N-terminal region-like"/>
    <property type="match status" value="1"/>
</dbReference>
<dbReference type="SMART" id="SM00278">
    <property type="entry name" value="HhH1"/>
    <property type="match status" value="2"/>
</dbReference>
<dbReference type="Pfam" id="PF22706">
    <property type="entry name" value="Tex_central_region"/>
    <property type="match status" value="1"/>
</dbReference>
<dbReference type="SMART" id="SM00316">
    <property type="entry name" value="S1"/>
    <property type="match status" value="1"/>
</dbReference>
<dbReference type="InterPro" id="IPR044146">
    <property type="entry name" value="S1_Tex"/>
</dbReference>
<dbReference type="SMART" id="SM00732">
    <property type="entry name" value="YqgFc"/>
    <property type="match status" value="1"/>
</dbReference>
<sequence length="705" mass="78531">MSEILSFISAELAIQSSQISKTIELLDSGATLPFIARYRKEATGGLDEVQIGAIRDLKSNFEELDKRKQAIFKSLKERDLLTENLKAKLEQAKNLNALEDYYLPYRPKKKTRASQAREKGLEPLTQVLMQQSGDRIDFHKFINRAKGVNNRDEALAGARDILAEQMSEDSKTRSQLRNAFETHARLSSKVIKTKIEDAQKYRDYFDLEEKLSRVPGHRLLAILRGEREGFLRVKMRPDQERTQKIVERNFVKGRGLASSQVQLAAEDAYKRLLLPSLEKEVQKKAQEKADIESIRVFVANLRELLLAAPLGRKKVLAFDPGFRTGAKVVCLGSAGELLYNCNLFPVGNSKEKEQQAADETRRLVKKYAIEALAVGNGTAGRETELFLNELDLGLPVISVDESGASIYSASESARNEFPNHDLTVRGAVSIGRRLQDPLAELVKLDPKTIGVGQYQHDVDQSALKKALDDQVLSSVNAVGVDLNTASVELLSYVSGIGPKLAEAILNYRSSEGLFKNRNELKKVPRLGDKVFEQAAGFLRVFDGDQVLDSSAVHPESYGLVKRMAKDLNCSVTDLLNSGEFRQQIKLESYVNSSVGLPTLEDIKQELEKPGRDPRPNFSAFSFSQDIHEISDLHVGMKVPGLVTNVTKFGAFVDVGVHQDGLIHISKLKHGFVADPAEVVRVRQQVEVKVIEVDAKRKRISLSLID</sequence>
<evidence type="ECO:0000313" key="4">
    <source>
        <dbReference type="EMBL" id="EDM27703.1"/>
    </source>
</evidence>
<comment type="caution">
    <text evidence="4">The sequence shown here is derived from an EMBL/GenBank/DDBJ whole genome shotgun (WGS) entry which is preliminary data.</text>
</comment>
<dbReference type="SUPFAM" id="SSF53098">
    <property type="entry name" value="Ribonuclease H-like"/>
    <property type="match status" value="1"/>
</dbReference>
<dbReference type="FunFam" id="1.10.10.650:FF:000001">
    <property type="entry name" value="S1 RNA-binding domain 1"/>
    <property type="match status" value="1"/>
</dbReference>
<dbReference type="InterPro" id="IPR010994">
    <property type="entry name" value="RuvA_2-like"/>
</dbReference>
<dbReference type="InterPro" id="IPR037027">
    <property type="entry name" value="YqgF/RNaseH-like_dom_sf"/>
</dbReference>
<reference evidence="4 5" key="1">
    <citation type="journal article" date="2010" name="J. Bacteriol.">
        <title>Genome sequence of Lentisphaera araneosa HTCC2155T, the type species of the order Lentisphaerales in the phylum Lentisphaerae.</title>
        <authorList>
            <person name="Thrash J.C."/>
            <person name="Cho J.C."/>
            <person name="Vergin K.L."/>
            <person name="Morris R.M."/>
            <person name="Giovannoni S.J."/>
        </authorList>
    </citation>
    <scope>NUCLEOTIDE SEQUENCE [LARGE SCALE GENOMIC DNA]</scope>
    <source>
        <strain evidence="4 5">HTCC2155</strain>
    </source>
</reference>
<dbReference type="Gene3D" id="3.30.420.140">
    <property type="entry name" value="YqgF/RNase H-like domain"/>
    <property type="match status" value="1"/>
</dbReference>
<dbReference type="AlphaFoldDB" id="A6DLA1"/>
<dbReference type="PROSITE" id="PS50126">
    <property type="entry name" value="S1"/>
    <property type="match status" value="1"/>
</dbReference>
<dbReference type="InterPro" id="IPR032639">
    <property type="entry name" value="Tex_YqgF"/>
</dbReference>
<dbReference type="InterPro" id="IPR006641">
    <property type="entry name" value="YqgF/RNaseH-like_dom"/>
</dbReference>
<dbReference type="GO" id="GO:0003677">
    <property type="term" value="F:DNA binding"/>
    <property type="evidence" value="ECO:0007669"/>
    <property type="project" value="InterPro"/>
</dbReference>
<dbReference type="InterPro" id="IPR050437">
    <property type="entry name" value="Ribos_protein_bS1-like"/>
</dbReference>
<dbReference type="FunFam" id="1.10.150.310:FF:000002">
    <property type="entry name" value="Putative transcription modulator/accessory protein"/>
    <property type="match status" value="1"/>
</dbReference>
<dbReference type="FunFam" id="2.40.50.140:FF:000051">
    <property type="entry name" value="RNA-binding transcriptional accessory protein"/>
    <property type="match status" value="1"/>
</dbReference>
<dbReference type="OrthoDB" id="9804714at2"/>
<dbReference type="Gene3D" id="1.10.3500.10">
    <property type="entry name" value="Tex N-terminal region-like"/>
    <property type="match status" value="1"/>
</dbReference>
<dbReference type="STRING" id="313628.LNTAR_20893"/>
<proteinExistence type="predicted"/>
<dbReference type="EMBL" id="ABCK01000008">
    <property type="protein sequence ID" value="EDM27703.1"/>
    <property type="molecule type" value="Genomic_DNA"/>
</dbReference>
<dbReference type="GO" id="GO:0003729">
    <property type="term" value="F:mRNA binding"/>
    <property type="evidence" value="ECO:0007669"/>
    <property type="project" value="UniProtKB-ARBA"/>
</dbReference>
<dbReference type="InterPro" id="IPR003029">
    <property type="entry name" value="S1_domain"/>
</dbReference>
<keyword evidence="5" id="KW-1185">Reference proteome</keyword>
<dbReference type="SUPFAM" id="SSF50249">
    <property type="entry name" value="Nucleic acid-binding proteins"/>
    <property type="match status" value="1"/>
</dbReference>
<protein>
    <submittedName>
        <fullName evidence="4">RNA binding domain protein, S1</fullName>
    </submittedName>
</protein>
<dbReference type="InterPro" id="IPR018974">
    <property type="entry name" value="Tex-like_N"/>
</dbReference>
<dbReference type="FunFam" id="3.30.420.140:FF:000001">
    <property type="entry name" value="RNA-binding transcriptional accessory protein"/>
    <property type="match status" value="1"/>
</dbReference>
<dbReference type="GO" id="GO:0006412">
    <property type="term" value="P:translation"/>
    <property type="evidence" value="ECO:0007669"/>
    <property type="project" value="TreeGrafter"/>
</dbReference>
<dbReference type="Gene3D" id="2.40.50.140">
    <property type="entry name" value="Nucleic acid-binding proteins"/>
    <property type="match status" value="1"/>
</dbReference>
<dbReference type="Pfam" id="PF12836">
    <property type="entry name" value="HHH_3"/>
    <property type="match status" value="1"/>
</dbReference>
<keyword evidence="1" id="KW-0227">DNA damage</keyword>
<dbReference type="Pfam" id="PF17674">
    <property type="entry name" value="HHH_9"/>
    <property type="match status" value="1"/>
</dbReference>
<dbReference type="RefSeq" id="WP_007278661.1">
    <property type="nucleotide sequence ID" value="NZ_ABCK01000008.1"/>
</dbReference>
<accession>A6DLA1</accession>
<dbReference type="PANTHER" id="PTHR10724:SF10">
    <property type="entry name" value="S1 RNA-BINDING DOMAIN-CONTAINING PROTEIN 1"/>
    <property type="match status" value="1"/>
</dbReference>
<dbReference type="GO" id="GO:0006281">
    <property type="term" value="P:DNA repair"/>
    <property type="evidence" value="ECO:0007669"/>
    <property type="project" value="UniProtKB-KW"/>
</dbReference>
<dbReference type="Gene3D" id="1.10.10.650">
    <property type="entry name" value="RuvA domain 2-like"/>
    <property type="match status" value="1"/>
</dbReference>